<accession>A0A3A1UZM0</accession>
<dbReference type="OrthoDB" id="9808602at2"/>
<reference evidence="3 4" key="1">
    <citation type="submission" date="2018-09" db="EMBL/GenBank/DDBJ databases">
        <title>Paenibacillus aracenensis nov. sp. isolated from a cave in southern Spain.</title>
        <authorList>
            <person name="Jurado V."/>
            <person name="Gutierrez-Patricio S."/>
            <person name="Gonzalez-Pimentel J.L."/>
            <person name="Miller A.Z."/>
            <person name="Laiz L."/>
            <person name="Saiz-Jimenez C."/>
        </authorList>
    </citation>
    <scope>NUCLEOTIDE SEQUENCE [LARGE SCALE GENOMIC DNA]</scope>
    <source>
        <strain evidence="3 4">DSM 22867</strain>
    </source>
</reference>
<feature type="domain" description="Bacterial sugar transferase" evidence="2">
    <location>
        <begin position="8"/>
        <end position="182"/>
    </location>
</feature>
<dbReference type="InterPro" id="IPR003362">
    <property type="entry name" value="Bact_transf"/>
</dbReference>
<evidence type="ECO:0000313" key="3">
    <source>
        <dbReference type="EMBL" id="RIX52632.1"/>
    </source>
</evidence>
<gene>
    <name evidence="3" type="ORF">D3P08_11475</name>
</gene>
<comment type="caution">
    <text evidence="3">The sequence shown here is derived from an EMBL/GenBank/DDBJ whole genome shotgun (WGS) entry which is preliminary data.</text>
</comment>
<dbReference type="Pfam" id="PF02397">
    <property type="entry name" value="Bac_transf"/>
    <property type="match status" value="1"/>
</dbReference>
<evidence type="ECO:0000313" key="4">
    <source>
        <dbReference type="Proteomes" id="UP000266482"/>
    </source>
</evidence>
<dbReference type="EMBL" id="QXQA01000006">
    <property type="protein sequence ID" value="RIX52632.1"/>
    <property type="molecule type" value="Genomic_DNA"/>
</dbReference>
<dbReference type="PANTHER" id="PTHR30576:SF8">
    <property type="entry name" value="UNDECAPRENYL-PHOSPHATE GALACTOSE PHOSPHOTRANSFERASE"/>
    <property type="match status" value="1"/>
</dbReference>
<name>A0A3A1UZM0_9BACL</name>
<dbReference type="Proteomes" id="UP000266482">
    <property type="component" value="Unassembled WGS sequence"/>
</dbReference>
<protein>
    <submittedName>
        <fullName evidence="3">Sugar transferase</fullName>
    </submittedName>
</protein>
<organism evidence="3 4">
    <name type="scientific">Paenibacillus nanensis</name>
    <dbReference type="NCBI Taxonomy" id="393251"/>
    <lineage>
        <taxon>Bacteria</taxon>
        <taxon>Bacillati</taxon>
        <taxon>Bacillota</taxon>
        <taxon>Bacilli</taxon>
        <taxon>Bacillales</taxon>
        <taxon>Paenibacillaceae</taxon>
        <taxon>Paenibacillus</taxon>
    </lineage>
</organism>
<keyword evidence="3" id="KW-0808">Transferase</keyword>
<proteinExistence type="inferred from homology"/>
<comment type="similarity">
    <text evidence="1">Belongs to the bacterial sugar transferase family.</text>
</comment>
<dbReference type="PANTHER" id="PTHR30576">
    <property type="entry name" value="COLANIC BIOSYNTHESIS UDP-GLUCOSE LIPID CARRIER TRANSFERASE"/>
    <property type="match status" value="1"/>
</dbReference>
<evidence type="ECO:0000259" key="2">
    <source>
        <dbReference type="Pfam" id="PF02397"/>
    </source>
</evidence>
<evidence type="ECO:0000256" key="1">
    <source>
        <dbReference type="ARBA" id="ARBA00006464"/>
    </source>
</evidence>
<keyword evidence="4" id="KW-1185">Reference proteome</keyword>
<sequence>MGERNMLKRSFDFIIAFLLLSAALPVMGVVYALVRFKLGAPALFKQQRPGLHGKPFYLLKFRTMTDERDGEGKLLSDHLRLTPFGQLLRKTSLDELPQLINVLKGELSLVGPRPLLMEYLPLYTEEQAKRHLVRPGITGWAQVNGRNAVTWEERFERDVWYVENRTMLLDFKILFLTVKKVITSDGVSNGAHMTMPLFEGNARNQEG</sequence>
<dbReference type="GO" id="GO:0016780">
    <property type="term" value="F:phosphotransferase activity, for other substituted phosphate groups"/>
    <property type="evidence" value="ECO:0007669"/>
    <property type="project" value="TreeGrafter"/>
</dbReference>
<dbReference type="AlphaFoldDB" id="A0A3A1UZM0"/>